<evidence type="ECO:0000256" key="1">
    <source>
        <dbReference type="SAM" id="MobiDB-lite"/>
    </source>
</evidence>
<protein>
    <submittedName>
        <fullName evidence="3">Uncharacterized protein</fullName>
    </submittedName>
</protein>
<dbReference type="EMBL" id="GL882885">
    <property type="protein sequence ID" value="EGF79780.1"/>
    <property type="molecule type" value="Genomic_DNA"/>
</dbReference>
<feature type="compositionally biased region" description="Polar residues" evidence="1">
    <location>
        <begin position="364"/>
        <end position="380"/>
    </location>
</feature>
<feature type="transmembrane region" description="Helical" evidence="2">
    <location>
        <begin position="80"/>
        <end position="101"/>
    </location>
</feature>
<evidence type="ECO:0000256" key="2">
    <source>
        <dbReference type="SAM" id="Phobius"/>
    </source>
</evidence>
<evidence type="ECO:0000313" key="4">
    <source>
        <dbReference type="Proteomes" id="UP000007241"/>
    </source>
</evidence>
<dbReference type="Proteomes" id="UP000007241">
    <property type="component" value="Unassembled WGS sequence"/>
</dbReference>
<gene>
    <name evidence="3" type="ORF">BATDEDRAFT_25564</name>
</gene>
<feature type="region of interest" description="Disordered" evidence="1">
    <location>
        <begin position="350"/>
        <end position="380"/>
    </location>
</feature>
<feature type="transmembrane region" description="Helical" evidence="2">
    <location>
        <begin position="113"/>
        <end position="133"/>
    </location>
</feature>
<sequence length="404" mass="43409">MSGVYTIFVSLFSTIMNIVIVTTFQKRFRHAIQTPPATKPKLVQNWLTRLFKADPQINVKSRKAISLVTKPYKIHTHQTLVTLAASSIILSIGSLAGLIVMQYSLSTTGDRKSMLMIVHMHQVSLGLFCLYTAGQTYLFEMIKHTHESIALGTGMNHGLANISGSSGMESAVGSYTSGGLHRGVVNSTTGISIAGILLRPSESHPIHSSKRRAPIDEFLRDTRSISTEASLSSSINKPQAITTNTSSKSSSSEVVMGSLRSNGAIPTNGLIGIPFSASRTRIVSSDYVENHILPSGGEQPTLISKTLACSHSIGQAELSTSSVFVSLNAKLPSLEFKNIVELPGTSLGNLEPPDTILAQRSRPRSSSCGSKPHSKTSIDFNSNGKIFHDLNNTLDDGHLKALPK</sequence>
<proteinExistence type="predicted"/>
<dbReference type="GeneID" id="18238816"/>
<dbReference type="InParanoid" id="F4P4Y6"/>
<reference evidence="3 4" key="1">
    <citation type="submission" date="2009-12" db="EMBL/GenBank/DDBJ databases">
        <title>The draft genome of Batrachochytrium dendrobatidis.</title>
        <authorList>
            <consortium name="US DOE Joint Genome Institute (JGI-PGF)"/>
            <person name="Kuo A."/>
            <person name="Salamov A."/>
            <person name="Schmutz J."/>
            <person name="Lucas S."/>
            <person name="Pitluck S."/>
            <person name="Rosenblum E."/>
            <person name="Stajich J."/>
            <person name="Eisen M."/>
            <person name="Grigoriev I.V."/>
        </authorList>
    </citation>
    <scope>NUCLEOTIDE SEQUENCE [LARGE SCALE GENOMIC DNA]</scope>
    <source>
        <strain evidence="4">JAM81 / FGSC 10211</strain>
    </source>
</reference>
<evidence type="ECO:0000313" key="3">
    <source>
        <dbReference type="EMBL" id="EGF79780.1"/>
    </source>
</evidence>
<dbReference type="AlphaFoldDB" id="F4P4Y6"/>
<keyword evidence="2" id="KW-0812">Transmembrane</keyword>
<keyword evidence="4" id="KW-1185">Reference proteome</keyword>
<accession>F4P4Y6</accession>
<keyword evidence="2" id="KW-0472">Membrane</keyword>
<keyword evidence="2" id="KW-1133">Transmembrane helix</keyword>
<name>F4P4Y6_BATDJ</name>
<dbReference type="HOGENOM" id="CLU_681495_0_0_1"/>
<organism evidence="3 4">
    <name type="scientific">Batrachochytrium dendrobatidis (strain JAM81 / FGSC 10211)</name>
    <name type="common">Frog chytrid fungus</name>
    <dbReference type="NCBI Taxonomy" id="684364"/>
    <lineage>
        <taxon>Eukaryota</taxon>
        <taxon>Fungi</taxon>
        <taxon>Fungi incertae sedis</taxon>
        <taxon>Chytridiomycota</taxon>
        <taxon>Chytridiomycota incertae sedis</taxon>
        <taxon>Chytridiomycetes</taxon>
        <taxon>Rhizophydiales</taxon>
        <taxon>Rhizophydiales incertae sedis</taxon>
        <taxon>Batrachochytrium</taxon>
    </lineage>
</organism>
<feature type="transmembrane region" description="Helical" evidence="2">
    <location>
        <begin position="6"/>
        <end position="24"/>
    </location>
</feature>
<dbReference type="RefSeq" id="XP_006679479.1">
    <property type="nucleotide sequence ID" value="XM_006679416.1"/>
</dbReference>